<accession>A0A1I1DN12</accession>
<organism evidence="2 3">
    <name type="scientific">Flexibacter flexilis DSM 6793</name>
    <dbReference type="NCBI Taxonomy" id="927664"/>
    <lineage>
        <taxon>Bacteria</taxon>
        <taxon>Pseudomonadati</taxon>
        <taxon>Bacteroidota</taxon>
        <taxon>Cytophagia</taxon>
        <taxon>Cytophagales</taxon>
        <taxon>Flexibacteraceae</taxon>
        <taxon>Flexibacter</taxon>
    </lineage>
</organism>
<dbReference type="NCBIfam" id="NF003967">
    <property type="entry name" value="PRK05461.1"/>
    <property type="match status" value="1"/>
</dbReference>
<dbReference type="InterPro" id="IPR036767">
    <property type="entry name" value="ApaG_sf"/>
</dbReference>
<dbReference type="PANTHER" id="PTHR14289">
    <property type="entry name" value="F-BOX ONLY PROTEIN 3"/>
    <property type="match status" value="1"/>
</dbReference>
<evidence type="ECO:0000313" key="3">
    <source>
        <dbReference type="Proteomes" id="UP000199514"/>
    </source>
</evidence>
<evidence type="ECO:0000313" key="2">
    <source>
        <dbReference type="EMBL" id="SFB75826.1"/>
    </source>
</evidence>
<dbReference type="PROSITE" id="PS51087">
    <property type="entry name" value="APAG"/>
    <property type="match status" value="1"/>
</dbReference>
<protein>
    <submittedName>
        <fullName evidence="2">ApaG protein</fullName>
    </submittedName>
</protein>
<dbReference type="EMBL" id="FOLE01000001">
    <property type="protein sequence ID" value="SFB75826.1"/>
    <property type="molecule type" value="Genomic_DNA"/>
</dbReference>
<dbReference type="GO" id="GO:0070987">
    <property type="term" value="P:error-free translesion synthesis"/>
    <property type="evidence" value="ECO:0007669"/>
    <property type="project" value="TreeGrafter"/>
</dbReference>
<reference evidence="2 3" key="1">
    <citation type="submission" date="2016-10" db="EMBL/GenBank/DDBJ databases">
        <authorList>
            <person name="de Groot N.N."/>
        </authorList>
    </citation>
    <scope>NUCLEOTIDE SEQUENCE [LARGE SCALE GENOMIC DNA]</scope>
    <source>
        <strain evidence="2 3">DSM 6793</strain>
    </source>
</reference>
<dbReference type="SUPFAM" id="SSF110069">
    <property type="entry name" value="ApaG-like"/>
    <property type="match status" value="1"/>
</dbReference>
<evidence type="ECO:0000259" key="1">
    <source>
        <dbReference type="PROSITE" id="PS51087"/>
    </source>
</evidence>
<name>A0A1I1DN12_9BACT</name>
<dbReference type="AlphaFoldDB" id="A0A1I1DN12"/>
<dbReference type="STRING" id="927664.SAMN05421780_101312"/>
<proteinExistence type="predicted"/>
<dbReference type="Pfam" id="PF04379">
    <property type="entry name" value="DUF525"/>
    <property type="match status" value="1"/>
</dbReference>
<sequence length="130" mass="14891">MNMVTLTTKGVRVSVATEYQPEYSTPNQQHYVFTYKILIQNCGEHTIQLKRRHWRIFDANGVVREVEGEGVVGQQPVLEPNESYQYVSGCNLRSGIGKMVGTFQMERIVDGQTFDVSIPEFTMIVPYRLN</sequence>
<keyword evidence="3" id="KW-1185">Reference proteome</keyword>
<dbReference type="Proteomes" id="UP000199514">
    <property type="component" value="Unassembled WGS sequence"/>
</dbReference>
<gene>
    <name evidence="2" type="ORF">SAMN05421780_101312</name>
</gene>
<dbReference type="PANTHER" id="PTHR14289:SF16">
    <property type="entry name" value="POLYMERASE DELTA-INTERACTING PROTEIN 2"/>
    <property type="match status" value="1"/>
</dbReference>
<dbReference type="Gene3D" id="2.60.40.1470">
    <property type="entry name" value="ApaG domain"/>
    <property type="match status" value="1"/>
</dbReference>
<dbReference type="InterPro" id="IPR007474">
    <property type="entry name" value="ApaG_domain"/>
</dbReference>
<feature type="domain" description="ApaG" evidence="1">
    <location>
        <begin position="5"/>
        <end position="130"/>
    </location>
</feature>